<keyword evidence="1" id="KW-0472">Membrane</keyword>
<evidence type="ECO:0000313" key="2">
    <source>
        <dbReference type="EMBL" id="MCG4960437.1"/>
    </source>
</evidence>
<comment type="caution">
    <text evidence="2">The sequence shown here is derived from an EMBL/GenBank/DDBJ whole genome shotgun (WGS) entry which is preliminary data.</text>
</comment>
<reference evidence="2" key="1">
    <citation type="submission" date="2022-01" db="EMBL/GenBank/DDBJ databases">
        <title>Collection of gut derived symbiotic bacterial strains cultured from healthy donors.</title>
        <authorList>
            <person name="Lin H."/>
            <person name="Kohout C."/>
            <person name="Waligurski E."/>
            <person name="Pamer E.G."/>
        </authorList>
    </citation>
    <scope>NUCLEOTIDE SEQUENCE</scope>
    <source>
        <strain evidence="2">DFI.1.149</strain>
    </source>
</reference>
<dbReference type="RefSeq" id="WP_147349943.1">
    <property type="nucleotide sequence ID" value="NZ_JABWDG010000013.1"/>
</dbReference>
<evidence type="ECO:0000256" key="1">
    <source>
        <dbReference type="SAM" id="Phobius"/>
    </source>
</evidence>
<sequence length="508" mass="58920">MKSFQERTEIIRGMIAQRMRQSPCSEDISFTTLQTWPELLIWGFPEGMIFNIIVSCDLELKKGYDLQQAIQAVESNEESQPHEFPDRHLINYIKYRLQKEYPQYVYLYNDSLLYSLKTSVEKGMGIKIPDSLPVSVTPEVPIAPVPKVGCDNKQLKKRNIYLYSALVISFSLAFIFICIQSCNRDKKDFQKIENTIYSFQYKDFIRKYPQSVYVERAYDGLLHIAKKEGIQSLQKFVRDYSGFDDHKKCVDYEGYKNHEGYKGSCPSHVELALLTIRDSSIRYFQKALYANTLDGWIAYRNKVPDSFKREYADSLIDQKRWEEALQLNTEEGYNAYISQYQYYSGGKYKKEAERKKIDLWVSSFFNPSKGKYETHPQIHKVNSYDVNKTTIVITNSTKYYLKIGFSGNESQIITLAPSHDTGVSLSNGEYRIVAANTESNNIMDILDRNKSTNNTDILDYKIFVGTANLSGGLYKVVYRPCVPKPKPKPQTPITIDGLFNRYNYPIFR</sequence>
<gene>
    <name evidence="2" type="ORF">L0P03_11350</name>
</gene>
<proteinExistence type="predicted"/>
<organism evidence="2 3">
    <name type="scientific">Odoribacter splanchnicus</name>
    <dbReference type="NCBI Taxonomy" id="28118"/>
    <lineage>
        <taxon>Bacteria</taxon>
        <taxon>Pseudomonadati</taxon>
        <taxon>Bacteroidota</taxon>
        <taxon>Bacteroidia</taxon>
        <taxon>Bacteroidales</taxon>
        <taxon>Odoribacteraceae</taxon>
        <taxon>Odoribacter</taxon>
    </lineage>
</organism>
<keyword evidence="1" id="KW-0812">Transmembrane</keyword>
<dbReference type="AlphaFoldDB" id="A0AAW5CGN5"/>
<dbReference type="Proteomes" id="UP001199750">
    <property type="component" value="Unassembled WGS sequence"/>
</dbReference>
<accession>A0AAW5CGN5</accession>
<keyword evidence="1" id="KW-1133">Transmembrane helix</keyword>
<name>A0AAW5CGN5_9BACT</name>
<feature type="transmembrane region" description="Helical" evidence="1">
    <location>
        <begin position="160"/>
        <end position="177"/>
    </location>
</feature>
<evidence type="ECO:0000313" key="3">
    <source>
        <dbReference type="Proteomes" id="UP001199750"/>
    </source>
</evidence>
<dbReference type="EMBL" id="JAKNDN010000020">
    <property type="protein sequence ID" value="MCG4960437.1"/>
    <property type="molecule type" value="Genomic_DNA"/>
</dbReference>
<protein>
    <submittedName>
        <fullName evidence="2">Uncharacterized protein</fullName>
    </submittedName>
</protein>